<evidence type="ECO:0000313" key="1">
    <source>
        <dbReference type="EMBL" id="OPE55013.1"/>
    </source>
</evidence>
<evidence type="ECO:0000313" key="3">
    <source>
        <dbReference type="Proteomes" id="UP000191039"/>
    </source>
</evidence>
<dbReference type="Proteomes" id="UP000220340">
    <property type="component" value="Unassembled WGS sequence"/>
</dbReference>
<name>A0A1Q4HEP8_9MYCO</name>
<dbReference type="OrthoDB" id="3778270at2"/>
<dbReference type="Gene3D" id="2.30.110.10">
    <property type="entry name" value="Electron Transport, Fmn-binding Protein, Chain A"/>
    <property type="match status" value="1"/>
</dbReference>
<proteinExistence type="predicted"/>
<accession>A0A1Q4HEP8</accession>
<dbReference type="NCBIfam" id="TIGR00026">
    <property type="entry name" value="hi_GC_TIGR00026"/>
    <property type="match status" value="1"/>
</dbReference>
<gene>
    <name evidence="1" type="ORF">BV510_07200</name>
    <name evidence="2" type="ORF">CRI78_10560</name>
</gene>
<dbReference type="InterPro" id="IPR012349">
    <property type="entry name" value="Split_barrel_FMN-bd"/>
</dbReference>
<dbReference type="STRING" id="1801.BRW64_11480"/>
<reference evidence="2 4" key="2">
    <citation type="submission" date="2017-10" db="EMBL/GenBank/DDBJ databases">
        <title>The new phylogeny of genus Mycobacterium.</title>
        <authorList>
            <person name="Tortoli E."/>
            <person name="Trovato A."/>
            <person name="Cirillo D.M."/>
        </authorList>
    </citation>
    <scope>NUCLEOTIDE SEQUENCE [LARGE SCALE GENOMIC DNA]</scope>
    <source>
        <strain evidence="2 4">IP141170001</strain>
    </source>
</reference>
<dbReference type="Proteomes" id="UP000191039">
    <property type="component" value="Unassembled WGS sequence"/>
</dbReference>
<dbReference type="GO" id="GO:0016491">
    <property type="term" value="F:oxidoreductase activity"/>
    <property type="evidence" value="ECO:0007669"/>
    <property type="project" value="InterPro"/>
</dbReference>
<dbReference type="RefSeq" id="WP_073856367.1">
    <property type="nucleotide sequence ID" value="NZ_BAAATC010000020.1"/>
</dbReference>
<reference evidence="1 3" key="1">
    <citation type="submission" date="2016-09" db="EMBL/GenBank/DDBJ databases">
        <title>genome sequences of unsequenced Mycobacteria.</title>
        <authorList>
            <person name="Greninger A.L."/>
            <person name="Jerome K.R."/>
            <person name="Mcnair B."/>
            <person name="Wallis C."/>
            <person name="Fang F."/>
        </authorList>
    </citation>
    <scope>NUCLEOTIDE SEQUENCE [LARGE SCALE GENOMIC DNA]</scope>
    <source>
        <strain evidence="1 3">BM1</strain>
    </source>
</reference>
<dbReference type="AlphaFoldDB" id="A0A1Q4HEP8"/>
<sequence>MTKKSTISPVNFSVRRFNKHVLNPLMLRLAGRKHWYTSTIEHTGRRSGTTYRTPIVAHPVSGGYLTPLPYGVDTDWLRNTLAAGEAVITNGGKRSTVINPRLIDAAEAATVLPARRLRAFRRLGIGRFVRFDLGPAAGKAAGNAH</sequence>
<organism evidence="2 4">
    <name type="scientific">Mycolicibacterium diernhoferi</name>
    <dbReference type="NCBI Taxonomy" id="1801"/>
    <lineage>
        <taxon>Bacteria</taxon>
        <taxon>Bacillati</taxon>
        <taxon>Actinomycetota</taxon>
        <taxon>Actinomycetes</taxon>
        <taxon>Mycobacteriales</taxon>
        <taxon>Mycobacteriaceae</taxon>
        <taxon>Mycolicibacterium</taxon>
    </lineage>
</organism>
<dbReference type="EMBL" id="MIJD01000051">
    <property type="protein sequence ID" value="OPE55013.1"/>
    <property type="molecule type" value="Genomic_DNA"/>
</dbReference>
<protein>
    <submittedName>
        <fullName evidence="1 2">Nitroreductase</fullName>
    </submittedName>
</protein>
<evidence type="ECO:0000313" key="2">
    <source>
        <dbReference type="EMBL" id="PEG54619.1"/>
    </source>
</evidence>
<evidence type="ECO:0000313" key="4">
    <source>
        <dbReference type="Proteomes" id="UP000220340"/>
    </source>
</evidence>
<comment type="caution">
    <text evidence="2">The sequence shown here is derived from an EMBL/GenBank/DDBJ whole genome shotgun (WGS) entry which is preliminary data.</text>
</comment>
<dbReference type="InterPro" id="IPR004378">
    <property type="entry name" value="F420H2_quin_Rdtase"/>
</dbReference>
<dbReference type="EMBL" id="PDCR01000011">
    <property type="protein sequence ID" value="PEG54619.1"/>
    <property type="molecule type" value="Genomic_DNA"/>
</dbReference>
<keyword evidence="4" id="KW-1185">Reference proteome</keyword>